<dbReference type="InterPro" id="IPR000653">
    <property type="entry name" value="DegT/StrS_aminotransferase"/>
</dbReference>
<dbReference type="KEGG" id="rin:ACS15_0767"/>
<protein>
    <submittedName>
        <fullName evidence="2">DegT/DnrJ/EryC1/StrS aminotransferase family protein</fullName>
    </submittedName>
</protein>
<dbReference type="Pfam" id="PF01041">
    <property type="entry name" value="DegT_DnrJ_EryC1"/>
    <property type="match status" value="1"/>
</dbReference>
<dbReference type="SUPFAM" id="SSF53383">
    <property type="entry name" value="PLP-dependent transferases"/>
    <property type="match status" value="1"/>
</dbReference>
<dbReference type="GO" id="GO:0008483">
    <property type="term" value="F:transaminase activity"/>
    <property type="evidence" value="ECO:0007669"/>
    <property type="project" value="UniProtKB-KW"/>
</dbReference>
<dbReference type="PANTHER" id="PTHR30244">
    <property type="entry name" value="TRANSAMINASE"/>
    <property type="match status" value="1"/>
</dbReference>
<keyword evidence="2" id="KW-0032">Aminotransferase</keyword>
<dbReference type="PANTHER" id="PTHR30244:SF34">
    <property type="entry name" value="DTDP-4-AMINO-4,6-DIDEOXYGALACTOSE TRANSAMINASE"/>
    <property type="match status" value="1"/>
</dbReference>
<accession>A0AAC9BF05</accession>
<gene>
    <name evidence="2" type="ORF">ACS15_0767</name>
</gene>
<proteinExistence type="inferred from homology"/>
<sequence length="237" mass="25815">MKQIPLFGVPRLPEMEAAALEVLRSGQIASGKYVQMFEQGIGNLVGQSHVVSTHDMTSALFLALHLAGVRSGDEVLTTAFSCMSTNSAIAHCGAVPVWVDVCPSSVEMDVADAARKLSDKTKAVVMYHVAGYPGPAREMAELCKARGIAFIEDCNNALFALQDGAHVGGLADFSIYSFYPNRQINCIDGGPWFANRRRWPRRHVNSGVSALTARYSVQRTAKLILPRTFLRSDGRTR</sequence>
<keyword evidence="2" id="KW-0808">Transferase</keyword>
<evidence type="ECO:0000313" key="2">
    <source>
        <dbReference type="EMBL" id="ANH72998.1"/>
    </source>
</evidence>
<dbReference type="Proteomes" id="UP000077927">
    <property type="component" value="Chromosome 1"/>
</dbReference>
<dbReference type="Gene3D" id="3.40.640.10">
    <property type="entry name" value="Type I PLP-dependent aspartate aminotransferase-like (Major domain)"/>
    <property type="match status" value="1"/>
</dbReference>
<dbReference type="EMBL" id="CP012605">
    <property type="protein sequence ID" value="ANH72998.1"/>
    <property type="molecule type" value="Genomic_DNA"/>
</dbReference>
<dbReference type="AlphaFoldDB" id="A0AAC9BF05"/>
<evidence type="ECO:0000256" key="1">
    <source>
        <dbReference type="ARBA" id="ARBA00037999"/>
    </source>
</evidence>
<dbReference type="GO" id="GO:0030170">
    <property type="term" value="F:pyridoxal phosphate binding"/>
    <property type="evidence" value="ECO:0007669"/>
    <property type="project" value="TreeGrafter"/>
</dbReference>
<dbReference type="InterPro" id="IPR015424">
    <property type="entry name" value="PyrdxlP-dep_Trfase"/>
</dbReference>
<dbReference type="InterPro" id="IPR015421">
    <property type="entry name" value="PyrdxlP-dep_Trfase_major"/>
</dbReference>
<dbReference type="GO" id="GO:0000271">
    <property type="term" value="P:polysaccharide biosynthetic process"/>
    <property type="evidence" value="ECO:0007669"/>
    <property type="project" value="TreeGrafter"/>
</dbReference>
<organism evidence="2 3">
    <name type="scientific">Ralstonia insidiosa</name>
    <dbReference type="NCBI Taxonomy" id="190721"/>
    <lineage>
        <taxon>Bacteria</taxon>
        <taxon>Pseudomonadati</taxon>
        <taxon>Pseudomonadota</taxon>
        <taxon>Betaproteobacteria</taxon>
        <taxon>Burkholderiales</taxon>
        <taxon>Burkholderiaceae</taxon>
        <taxon>Ralstonia</taxon>
    </lineage>
</organism>
<evidence type="ECO:0000313" key="3">
    <source>
        <dbReference type="Proteomes" id="UP000077927"/>
    </source>
</evidence>
<name>A0AAC9BF05_9RALS</name>
<comment type="similarity">
    <text evidence="1">Belongs to the DegT/DnrJ/EryC1 family.</text>
</comment>
<reference evidence="2 3" key="1">
    <citation type="submission" date="2015-09" db="EMBL/GenBank/DDBJ databases">
        <authorList>
            <person name="Xu Y."/>
            <person name="Nagy A."/>
            <person name="Liu N.T."/>
            <person name="Nou X."/>
        </authorList>
    </citation>
    <scope>NUCLEOTIDE SEQUENCE [LARGE SCALE GENOMIC DNA]</scope>
    <source>
        <strain evidence="2 3">FC1138</strain>
    </source>
</reference>